<feature type="compositionally biased region" description="Pro residues" evidence="2">
    <location>
        <begin position="495"/>
        <end position="506"/>
    </location>
</feature>
<dbReference type="RefSeq" id="XP_026287379.2">
    <property type="nucleotide sequence ID" value="XM_026431594.2"/>
</dbReference>
<feature type="region of interest" description="Disordered" evidence="2">
    <location>
        <begin position="153"/>
        <end position="175"/>
    </location>
</feature>
<organism evidence="4 5">
    <name type="scientific">Frankliniella occidentalis</name>
    <name type="common">Western flower thrips</name>
    <name type="synonym">Euthrips occidentalis</name>
    <dbReference type="NCBI Taxonomy" id="133901"/>
    <lineage>
        <taxon>Eukaryota</taxon>
        <taxon>Metazoa</taxon>
        <taxon>Ecdysozoa</taxon>
        <taxon>Arthropoda</taxon>
        <taxon>Hexapoda</taxon>
        <taxon>Insecta</taxon>
        <taxon>Pterygota</taxon>
        <taxon>Neoptera</taxon>
        <taxon>Paraneoptera</taxon>
        <taxon>Thysanoptera</taxon>
        <taxon>Terebrantia</taxon>
        <taxon>Thripoidea</taxon>
        <taxon>Thripidae</taxon>
        <taxon>Frankliniella</taxon>
    </lineage>
</organism>
<dbReference type="GO" id="GO:0004438">
    <property type="term" value="F:phosphatidylinositol-3-phosphate phosphatase activity"/>
    <property type="evidence" value="ECO:0007669"/>
    <property type="project" value="InterPro"/>
</dbReference>
<dbReference type="InterPro" id="IPR016130">
    <property type="entry name" value="Tyr_Pase_AS"/>
</dbReference>
<dbReference type="PANTHER" id="PTHR13524:SF2">
    <property type="entry name" value="MYOTUBULARIN-RELATED PROTEIN 14"/>
    <property type="match status" value="1"/>
</dbReference>
<dbReference type="Gene3D" id="3.90.190.10">
    <property type="entry name" value="Protein tyrosine phosphatase superfamily"/>
    <property type="match status" value="1"/>
</dbReference>
<dbReference type="InterPro" id="IPR029021">
    <property type="entry name" value="Prot-tyrosine_phosphatase-like"/>
</dbReference>
<name>A0A6J1T1F8_FRAOC</name>
<keyword evidence="4" id="KW-1185">Reference proteome</keyword>
<reference evidence="5" key="1">
    <citation type="submission" date="2025-08" db="UniProtKB">
        <authorList>
            <consortium name="RefSeq"/>
        </authorList>
    </citation>
    <scope>IDENTIFICATION</scope>
    <source>
        <tissue evidence="5">Whole organism</tissue>
    </source>
</reference>
<evidence type="ECO:0000256" key="2">
    <source>
        <dbReference type="SAM" id="MobiDB-lite"/>
    </source>
</evidence>
<evidence type="ECO:0000259" key="3">
    <source>
        <dbReference type="Pfam" id="PF06602"/>
    </source>
</evidence>
<dbReference type="Proteomes" id="UP000504606">
    <property type="component" value="Unplaced"/>
</dbReference>
<dbReference type="InterPro" id="IPR010569">
    <property type="entry name" value="Myotubularin-like_Pase_dom"/>
</dbReference>
<dbReference type="OrthoDB" id="2408718at2759"/>
<dbReference type="PANTHER" id="PTHR13524">
    <property type="entry name" value="MYOTUBULARIN-RELATED"/>
    <property type="match status" value="1"/>
</dbReference>
<dbReference type="PROSITE" id="PS00383">
    <property type="entry name" value="TYR_PHOSPHATASE_1"/>
    <property type="match status" value="1"/>
</dbReference>
<proteinExistence type="inferred from homology"/>
<dbReference type="InterPro" id="IPR039803">
    <property type="entry name" value="MTMR14_PH-GRAM"/>
</dbReference>
<dbReference type="SUPFAM" id="SSF52799">
    <property type="entry name" value="(Phosphotyrosine protein) phosphatases II"/>
    <property type="match status" value="1"/>
</dbReference>
<feature type="domain" description="Myotubularin phosphatase" evidence="3">
    <location>
        <begin position="295"/>
        <end position="377"/>
    </location>
</feature>
<feature type="compositionally biased region" description="Polar residues" evidence="2">
    <location>
        <begin position="529"/>
        <end position="570"/>
    </location>
</feature>
<feature type="compositionally biased region" description="Polar residues" evidence="2">
    <location>
        <begin position="474"/>
        <end position="483"/>
    </location>
</feature>
<comment type="similarity">
    <text evidence="1">Belongs to the protein-tyrosine phosphatase family. Non-receptor class myotubularin subfamily.</text>
</comment>
<gene>
    <name evidence="5" type="primary">LOC113212777</name>
</gene>
<protein>
    <submittedName>
        <fullName evidence="5">Myotubularin-related protein 14</fullName>
    </submittedName>
</protein>
<feature type="region of interest" description="Disordered" evidence="2">
    <location>
        <begin position="455"/>
        <end position="570"/>
    </location>
</feature>
<accession>A0A6J1T1F8</accession>
<dbReference type="Pfam" id="PF06602">
    <property type="entry name" value="Myotub-related"/>
    <property type="match status" value="1"/>
</dbReference>
<dbReference type="InterPro" id="IPR039802">
    <property type="entry name" value="MTMR14"/>
</dbReference>
<dbReference type="CTD" id="36959"/>
<sequence>MDDIKLQDINQLLEYFAKNTYKAKETDKQGQDIMQRCIDLISIDYDISVVNNTGGELSAHYPSSLIVLERERIINRQDGRHRQSGTIYESSSESFTESNKLRDLISKARLARCRARFPLPVILYQGKHICRSATLSGGPEIYGRSGLDYLFSGSDTQSDEKEPKLEEDIDERPPSSGDWQLFDRVRSQDIRLLKLFNVGTIVDLMLEKKKVKFGVNVTSSEKVDKENRYSEFTIVSLPYPGCEFFRQYRDNNYQAQDLVFDWGQAHVDASIVVPEDPLPNQLAIKWDRYKQWDLIKLTQNYIRLLLHYLSEQSSGLLVHCISGWDRTPLFVSLLRLSLWADGQAHRSLGPAQILYLTVAYDWLLFGHNLEDRLDKGEEIFFFCFYFLKHITSDEFSVVSRSRLRQSTDSEPHLDCLSLSGSNVSLNSWCSADNNPPAVFHLGGCDEGYSNQHWSSMVDGGPLSHQIPSAPPGHQVSQGIQGPNNPAGPQLGPSSSPSPSPSTPRSPHPSSSRTSPVAVPVPSRLRQRQESSGSLSVGSWQLISGTGSLRGSASTASNSGSITPRSVHSHSSYNADMADSQVSAESSCTVTEDDCFINSRQPTAAEMRQERLEKVRTLFYNAYFSTIGFNLKNSDSGLSSILGNFAEKVGIRTVQRSPV</sequence>
<evidence type="ECO:0000256" key="1">
    <source>
        <dbReference type="ARBA" id="ARBA00007471"/>
    </source>
</evidence>
<evidence type="ECO:0000313" key="5">
    <source>
        <dbReference type="RefSeq" id="XP_026287379.2"/>
    </source>
</evidence>
<evidence type="ECO:0000313" key="4">
    <source>
        <dbReference type="Proteomes" id="UP000504606"/>
    </source>
</evidence>
<dbReference type="GeneID" id="113212777"/>
<dbReference type="KEGG" id="foc:113212777"/>
<dbReference type="CDD" id="cd13213">
    <property type="entry name" value="PH-GRAM_MTMR14"/>
    <property type="match status" value="1"/>
</dbReference>
<dbReference type="AlphaFoldDB" id="A0A6J1T1F8"/>